<gene>
    <name evidence="2" type="ORF">N657DRAFT_702771</name>
</gene>
<dbReference type="InterPro" id="IPR036409">
    <property type="entry name" value="Aldolase_II/adducin_N_sf"/>
</dbReference>
<reference evidence="2" key="1">
    <citation type="journal article" date="2023" name="Mol. Phylogenet. Evol.">
        <title>Genome-scale phylogeny and comparative genomics of the fungal order Sordariales.</title>
        <authorList>
            <person name="Hensen N."/>
            <person name="Bonometti L."/>
            <person name="Westerberg I."/>
            <person name="Brannstrom I.O."/>
            <person name="Guillou S."/>
            <person name="Cros-Aarteil S."/>
            <person name="Calhoun S."/>
            <person name="Haridas S."/>
            <person name="Kuo A."/>
            <person name="Mondo S."/>
            <person name="Pangilinan J."/>
            <person name="Riley R."/>
            <person name="LaButti K."/>
            <person name="Andreopoulos B."/>
            <person name="Lipzen A."/>
            <person name="Chen C."/>
            <person name="Yan M."/>
            <person name="Daum C."/>
            <person name="Ng V."/>
            <person name="Clum A."/>
            <person name="Steindorff A."/>
            <person name="Ohm R.A."/>
            <person name="Martin F."/>
            <person name="Silar P."/>
            <person name="Natvig D.O."/>
            <person name="Lalanne C."/>
            <person name="Gautier V."/>
            <person name="Ament-Velasquez S.L."/>
            <person name="Kruys A."/>
            <person name="Hutchinson M.I."/>
            <person name="Powell A.J."/>
            <person name="Barry K."/>
            <person name="Miller A.N."/>
            <person name="Grigoriev I.V."/>
            <person name="Debuchy R."/>
            <person name="Gladieux P."/>
            <person name="Hiltunen Thoren M."/>
            <person name="Johannesson H."/>
        </authorList>
    </citation>
    <scope>NUCLEOTIDE SEQUENCE</scope>
    <source>
        <strain evidence="2">CBS 731.68</strain>
    </source>
</reference>
<dbReference type="GeneID" id="87834138"/>
<comment type="caution">
    <text evidence="2">The sequence shown here is derived from an EMBL/GenBank/DDBJ whole genome shotgun (WGS) entry which is preliminary data.</text>
</comment>
<dbReference type="SMART" id="SM01007">
    <property type="entry name" value="Aldolase_II"/>
    <property type="match status" value="1"/>
</dbReference>
<evidence type="ECO:0000313" key="2">
    <source>
        <dbReference type="EMBL" id="KAK4120143.1"/>
    </source>
</evidence>
<accession>A0AAN6Z0A3</accession>
<evidence type="ECO:0000313" key="3">
    <source>
        <dbReference type="Proteomes" id="UP001302602"/>
    </source>
</evidence>
<feature type="domain" description="Class II aldolase/adducin N-terminal" evidence="1">
    <location>
        <begin position="11"/>
        <end position="227"/>
    </location>
</feature>
<dbReference type="Proteomes" id="UP001302602">
    <property type="component" value="Unassembled WGS sequence"/>
</dbReference>
<dbReference type="EMBL" id="MU853241">
    <property type="protein sequence ID" value="KAK4120143.1"/>
    <property type="molecule type" value="Genomic_DNA"/>
</dbReference>
<keyword evidence="3" id="KW-1185">Reference proteome</keyword>
<dbReference type="InterPro" id="IPR001303">
    <property type="entry name" value="Aldolase_II/adducin_N"/>
</dbReference>
<dbReference type="AlphaFoldDB" id="A0AAN6Z0A3"/>
<protein>
    <submittedName>
        <fullName evidence="2">Arad-like aldolase/epimerase</fullName>
    </submittedName>
</protein>
<sequence length="291" mass="32161">MVSANITELLATYIHALHILHLHGVLDGYGHLSVRNPDNPPTFFLMGRLAPALVSSPDDIGEFRVSDAEPVSPGMPQPPIERYIHSEVLKRYPDVNVVLHGHSPELFLYSLTDVPLRPWILDTEVPLFDIFNYLGPDDPQSILVNTPRLGAALAAVFDSCPVHSDGNATATGHCDDQDVANSDNDNNRFPAHNLVLMQSHGFTAVATDIKTMTFLGVNAVVQARIQSEALQIQHAYTGKAARGHNGIDYLTPQQVRDGWSAIIPTVERPWQLWVREVQVNPLYENELDADD</sequence>
<proteinExistence type="predicted"/>
<dbReference type="SUPFAM" id="SSF53639">
    <property type="entry name" value="AraD/HMP-PK domain-like"/>
    <property type="match status" value="1"/>
</dbReference>
<dbReference type="Gene3D" id="3.40.225.10">
    <property type="entry name" value="Class II aldolase/adducin N-terminal domain"/>
    <property type="match status" value="1"/>
</dbReference>
<dbReference type="RefSeq" id="XP_062643915.1">
    <property type="nucleotide sequence ID" value="XM_062797367.1"/>
</dbReference>
<reference evidence="2" key="2">
    <citation type="submission" date="2023-05" db="EMBL/GenBank/DDBJ databases">
        <authorList>
            <consortium name="Lawrence Berkeley National Laboratory"/>
            <person name="Steindorff A."/>
            <person name="Hensen N."/>
            <person name="Bonometti L."/>
            <person name="Westerberg I."/>
            <person name="Brannstrom I.O."/>
            <person name="Guillou S."/>
            <person name="Cros-Aarteil S."/>
            <person name="Calhoun S."/>
            <person name="Haridas S."/>
            <person name="Kuo A."/>
            <person name="Mondo S."/>
            <person name="Pangilinan J."/>
            <person name="Riley R."/>
            <person name="Labutti K."/>
            <person name="Andreopoulos B."/>
            <person name="Lipzen A."/>
            <person name="Chen C."/>
            <person name="Yanf M."/>
            <person name="Daum C."/>
            <person name="Ng V."/>
            <person name="Clum A."/>
            <person name="Ohm R."/>
            <person name="Martin F."/>
            <person name="Silar P."/>
            <person name="Natvig D."/>
            <person name="Lalanne C."/>
            <person name="Gautier V."/>
            <person name="Ament-Velasquez S.L."/>
            <person name="Kruys A."/>
            <person name="Hutchinson M.I."/>
            <person name="Powell A.J."/>
            <person name="Barry K."/>
            <person name="Miller A.N."/>
            <person name="Grigoriev I.V."/>
            <person name="Debuchy R."/>
            <person name="Gladieux P."/>
            <person name="Thoren M.H."/>
            <person name="Johannesson H."/>
        </authorList>
    </citation>
    <scope>NUCLEOTIDE SEQUENCE</scope>
    <source>
        <strain evidence="2">CBS 731.68</strain>
    </source>
</reference>
<dbReference type="Pfam" id="PF00596">
    <property type="entry name" value="Aldolase_II"/>
    <property type="match status" value="1"/>
</dbReference>
<name>A0AAN6Z0A3_9PEZI</name>
<evidence type="ECO:0000259" key="1">
    <source>
        <dbReference type="SMART" id="SM01007"/>
    </source>
</evidence>
<organism evidence="2 3">
    <name type="scientific">Parathielavia appendiculata</name>
    <dbReference type="NCBI Taxonomy" id="2587402"/>
    <lineage>
        <taxon>Eukaryota</taxon>
        <taxon>Fungi</taxon>
        <taxon>Dikarya</taxon>
        <taxon>Ascomycota</taxon>
        <taxon>Pezizomycotina</taxon>
        <taxon>Sordariomycetes</taxon>
        <taxon>Sordariomycetidae</taxon>
        <taxon>Sordariales</taxon>
        <taxon>Chaetomiaceae</taxon>
        <taxon>Parathielavia</taxon>
    </lineage>
</organism>